<dbReference type="RefSeq" id="WP_209693361.1">
    <property type="nucleotide sequence ID" value="NZ_BAAAVU010000011.1"/>
</dbReference>
<accession>A0ABS4UFE7</accession>
<keyword evidence="1" id="KW-0812">Transmembrane</keyword>
<dbReference type="Proteomes" id="UP000755585">
    <property type="component" value="Unassembled WGS sequence"/>
</dbReference>
<keyword evidence="1" id="KW-1133">Transmembrane helix</keyword>
<dbReference type="PANTHER" id="PTHR36833:SF1">
    <property type="entry name" value="INTEGRAL MEMBRANE TRANSPORT PROTEIN"/>
    <property type="match status" value="1"/>
</dbReference>
<reference evidence="2 3" key="1">
    <citation type="submission" date="2021-03" db="EMBL/GenBank/DDBJ databases">
        <title>Sequencing the genomes of 1000 actinobacteria strains.</title>
        <authorList>
            <person name="Klenk H.-P."/>
        </authorList>
    </citation>
    <scope>NUCLEOTIDE SEQUENCE [LARGE SCALE GENOMIC DNA]</scope>
    <source>
        <strain evidence="2 3">DSM 18824</strain>
    </source>
</reference>
<feature type="transmembrane region" description="Helical" evidence="1">
    <location>
        <begin position="230"/>
        <end position="251"/>
    </location>
</feature>
<name>A0ABS4UFE7_9ACTN</name>
<feature type="transmembrane region" description="Helical" evidence="1">
    <location>
        <begin position="26"/>
        <end position="47"/>
    </location>
</feature>
<keyword evidence="3" id="KW-1185">Reference proteome</keyword>
<keyword evidence="1" id="KW-0472">Membrane</keyword>
<dbReference type="InterPro" id="IPR010390">
    <property type="entry name" value="ABC-2_transporter-like"/>
</dbReference>
<comment type="caution">
    <text evidence="2">The sequence shown here is derived from an EMBL/GenBank/DDBJ whole genome shotgun (WGS) entry which is preliminary data.</text>
</comment>
<organism evidence="2 3">
    <name type="scientific">Kribbella aluminosa</name>
    <dbReference type="NCBI Taxonomy" id="416017"/>
    <lineage>
        <taxon>Bacteria</taxon>
        <taxon>Bacillati</taxon>
        <taxon>Actinomycetota</taxon>
        <taxon>Actinomycetes</taxon>
        <taxon>Propionibacteriales</taxon>
        <taxon>Kribbellaceae</taxon>
        <taxon>Kribbella</taxon>
    </lineage>
</organism>
<evidence type="ECO:0000256" key="1">
    <source>
        <dbReference type="SAM" id="Phobius"/>
    </source>
</evidence>
<feature type="transmembrane region" description="Helical" evidence="1">
    <location>
        <begin position="59"/>
        <end position="78"/>
    </location>
</feature>
<evidence type="ECO:0000313" key="3">
    <source>
        <dbReference type="Proteomes" id="UP000755585"/>
    </source>
</evidence>
<evidence type="ECO:0000313" key="2">
    <source>
        <dbReference type="EMBL" id="MBP2350289.1"/>
    </source>
</evidence>
<feature type="transmembrane region" description="Helical" evidence="1">
    <location>
        <begin position="149"/>
        <end position="174"/>
    </location>
</feature>
<feature type="transmembrane region" description="Helical" evidence="1">
    <location>
        <begin position="118"/>
        <end position="137"/>
    </location>
</feature>
<dbReference type="Pfam" id="PF06182">
    <property type="entry name" value="ABC2_membrane_6"/>
    <property type="match status" value="1"/>
</dbReference>
<protein>
    <submittedName>
        <fullName evidence="2">ABC-2 type transport system permease protein</fullName>
    </submittedName>
</protein>
<feature type="transmembrane region" description="Helical" evidence="1">
    <location>
        <begin position="203"/>
        <end position="223"/>
    </location>
</feature>
<proteinExistence type="predicted"/>
<dbReference type="PANTHER" id="PTHR36833">
    <property type="entry name" value="SLR0610 PROTEIN-RELATED"/>
    <property type="match status" value="1"/>
</dbReference>
<sequence>MKLLRLLGAGFSMSLRRSVAFRINLFFDVLLAFTGLGTAIAAVLIVFTRADTLAGWSMAQFLVLIGTYQLITGLRSAFIDPNLSWFPETGIRNGKLDGYLLQPASSLFLSSLSLSSPLQLIQFVLGIGVLGWGIAAADRSPSVGGVASWLLLVVAGVVVTWALSVLLACLAFWAPKLQLDVFYHSAWQLGRYPTDVFARPLRILLTYVFPMALIASIPSTALLRGPRLGVLVAGVAASGGAAGLAVLTWRAGLRRYTGATS</sequence>
<dbReference type="EMBL" id="JAGINT010000001">
    <property type="protein sequence ID" value="MBP2350289.1"/>
    <property type="molecule type" value="Genomic_DNA"/>
</dbReference>
<gene>
    <name evidence="2" type="ORF">JOF29_001372</name>
</gene>